<feature type="region of interest" description="Disordered" evidence="2">
    <location>
        <begin position="76"/>
        <end position="115"/>
    </location>
</feature>
<dbReference type="Gene3D" id="4.10.240.10">
    <property type="entry name" value="Zn(2)-C6 fungal-type DNA-binding domain"/>
    <property type="match status" value="1"/>
</dbReference>
<feature type="region of interest" description="Disordered" evidence="2">
    <location>
        <begin position="1"/>
        <end position="28"/>
    </location>
</feature>
<protein>
    <recommendedName>
        <fullName evidence="3">Zn(2)-C6 fungal-type domain-containing protein</fullName>
    </recommendedName>
</protein>
<keyword evidence="5" id="KW-1185">Reference proteome</keyword>
<feature type="compositionally biased region" description="Low complexity" evidence="2">
    <location>
        <begin position="99"/>
        <end position="108"/>
    </location>
</feature>
<dbReference type="PROSITE" id="PS00463">
    <property type="entry name" value="ZN2_CY6_FUNGAL_1"/>
    <property type="match status" value="1"/>
</dbReference>
<dbReference type="PROSITE" id="PS50048">
    <property type="entry name" value="ZN2_CY6_FUNGAL_2"/>
    <property type="match status" value="1"/>
</dbReference>
<evidence type="ECO:0000259" key="3">
    <source>
        <dbReference type="PROSITE" id="PS50048"/>
    </source>
</evidence>
<dbReference type="InterPro" id="IPR001138">
    <property type="entry name" value="Zn2Cys6_DnaBD"/>
</dbReference>
<dbReference type="PANTHER" id="PTHR38791:SF12">
    <property type="entry name" value="TRANSCRIPTION FACTOR DOMAIN-CONTAINING PROTEIN-RELATED"/>
    <property type="match status" value="1"/>
</dbReference>
<feature type="compositionally biased region" description="Polar residues" evidence="2">
    <location>
        <begin position="1"/>
        <end position="21"/>
    </location>
</feature>
<evidence type="ECO:0000256" key="2">
    <source>
        <dbReference type="SAM" id="MobiDB-lite"/>
    </source>
</evidence>
<dbReference type="OrthoDB" id="2991872at2759"/>
<dbReference type="SMART" id="SM00066">
    <property type="entry name" value="GAL4"/>
    <property type="match status" value="1"/>
</dbReference>
<dbReference type="GO" id="GO:0008270">
    <property type="term" value="F:zinc ion binding"/>
    <property type="evidence" value="ECO:0007669"/>
    <property type="project" value="InterPro"/>
</dbReference>
<dbReference type="InterPro" id="IPR036864">
    <property type="entry name" value="Zn2-C6_fun-type_DNA-bd_sf"/>
</dbReference>
<dbReference type="InterPro" id="IPR053175">
    <property type="entry name" value="DHMBA_Reg_Transcription_Factor"/>
</dbReference>
<evidence type="ECO:0000313" key="4">
    <source>
        <dbReference type="EMBL" id="QDS69704.1"/>
    </source>
</evidence>
<name>A0A517L237_9PEZI</name>
<keyword evidence="1" id="KW-0539">Nucleus</keyword>
<dbReference type="PANTHER" id="PTHR38791">
    <property type="entry name" value="ZN(II)2CYS6 TRANSCRIPTION FACTOR (EUROFUNG)-RELATED-RELATED"/>
    <property type="match status" value="1"/>
</dbReference>
<sequence length="555" mass="62172">MADLPQFSTFHISDPSETTTFRGRPSKGCNKCRSRKVKCDEGQPACQRCEKSGIPCVYRDEFDIFLRNQTNKAAEAAQKKWRSRSKKPSAESSTEVSGDHASSSSSGSAREKSLETDLPQLPVTCSLQDVALARFMYDFVIEPTPQNPYSSFFGFVPKIRSTMNKSSPAFAALSAAAFANLAGRCQSAEAKTRSVEEYGRAIQLLKITMNSTDANSCVDLLATSSLLGTYELMTAPHLSRGGSYSAHINGSVAILNQNSSVDQLQLDAGGLFLAIFSQMLIMRMSRGLRPTIPIELCHKFIPNSHMAINMLPGLMYETTNFVAEWNERKRDCDKDALLLFSRGHIKDAQDLDARLVSWMKSRPVAWDVQKLDNCPEVVPHWLEGLYTSKGAPSTIHKYSAFNIAHRWAFWRSTRLTLYGALVDAVVLQTANSRTDEERAENISTQQVLQARMYDLVDDLCQSMFAAFVVQIPGKPQSKSPSVEEVPGVRAYAVMWPLYRAGMTLKRESMRRLDIHHRFEWVRSALQFLNQEMAVAKAKAFLDNLDGLYDESYNWP</sequence>
<proteinExistence type="predicted"/>
<accession>A0A517L237</accession>
<dbReference type="Proteomes" id="UP000316270">
    <property type="component" value="Chromosome 3"/>
</dbReference>
<gene>
    <name evidence="4" type="ORF">FKW77_009800</name>
</gene>
<dbReference type="SUPFAM" id="SSF57701">
    <property type="entry name" value="Zn2/Cys6 DNA-binding domain"/>
    <property type="match status" value="1"/>
</dbReference>
<dbReference type="AlphaFoldDB" id="A0A517L237"/>
<evidence type="ECO:0000313" key="5">
    <source>
        <dbReference type="Proteomes" id="UP000316270"/>
    </source>
</evidence>
<feature type="domain" description="Zn(2)-C6 fungal-type" evidence="3">
    <location>
        <begin position="28"/>
        <end position="58"/>
    </location>
</feature>
<dbReference type="GO" id="GO:0000981">
    <property type="term" value="F:DNA-binding transcription factor activity, RNA polymerase II-specific"/>
    <property type="evidence" value="ECO:0007669"/>
    <property type="project" value="InterPro"/>
</dbReference>
<dbReference type="Pfam" id="PF00172">
    <property type="entry name" value="Zn_clus"/>
    <property type="match status" value="1"/>
</dbReference>
<organism evidence="4 5">
    <name type="scientific">Venturia effusa</name>
    <dbReference type="NCBI Taxonomy" id="50376"/>
    <lineage>
        <taxon>Eukaryota</taxon>
        <taxon>Fungi</taxon>
        <taxon>Dikarya</taxon>
        <taxon>Ascomycota</taxon>
        <taxon>Pezizomycotina</taxon>
        <taxon>Dothideomycetes</taxon>
        <taxon>Pleosporomycetidae</taxon>
        <taxon>Venturiales</taxon>
        <taxon>Venturiaceae</taxon>
        <taxon>Venturia</taxon>
    </lineage>
</organism>
<reference evidence="4 5" key="1">
    <citation type="submission" date="2019-07" db="EMBL/GenBank/DDBJ databases">
        <title>Finished genome of Venturia effusa.</title>
        <authorList>
            <person name="Young C.A."/>
            <person name="Cox M.P."/>
            <person name="Ganley A.R.D."/>
            <person name="David W.J."/>
        </authorList>
    </citation>
    <scope>NUCLEOTIDE SEQUENCE [LARGE SCALE GENOMIC DNA]</scope>
    <source>
        <strain evidence="5">albino</strain>
    </source>
</reference>
<dbReference type="STRING" id="50376.A0A517L237"/>
<dbReference type="CDD" id="cd00067">
    <property type="entry name" value="GAL4"/>
    <property type="match status" value="1"/>
</dbReference>
<dbReference type="EMBL" id="CP042187">
    <property type="protein sequence ID" value="QDS69704.1"/>
    <property type="molecule type" value="Genomic_DNA"/>
</dbReference>
<evidence type="ECO:0000256" key="1">
    <source>
        <dbReference type="ARBA" id="ARBA00023242"/>
    </source>
</evidence>